<evidence type="ECO:0000313" key="1">
    <source>
        <dbReference type="EMBL" id="KAI2390344.1"/>
    </source>
</evidence>
<sequence length="473" mass="52075">MTASLAGLTTLSFQICSTLSELRSLCKSLPGRLHAVNNEVVDLEVVSCQSAFYNSIPFETSNSKLSELKIVADRLLDAFHKAKLSAAVGYVWRKEQDVLKDLQDDIRAIKCNLNILLGASNSPFASSDNCPRIKACHFLLEACLSESGESALKTITQGGHLEDFIEDSRFTSIHWIVLGLCLLDLNTEVELHPEDLNAPYSMGRTLLAWAAACGDSHTIVVLLSHGADPNITDTQLSGPIFNAAAWGHTSLLDFGANVNSRGSDGQTALIHASWADNSSTAMLLLDYGADINALSDTGSSPLTTAITYNSHNVLRLILDRWHEYTSCPRLEGPNILQLVAAYADIKTITILASAEHFRLKYDKHYALGAFRDRLLLRCDINEKLISAFDNLLDVISHIPDVRESPESNLEAGFHSQSSLPVQREVYIPFQSLTRVFVRCFEARDARCGDSDTQSLDDDVSNDSFKDVFEEHQP</sequence>
<reference evidence="1" key="1">
    <citation type="journal article" date="2022" name="bioRxiv">
        <title>Population genetic analysis of Ophidiomyces ophidiicola, the causative agent of snake fungal disease, indicates recent introductions to the USA.</title>
        <authorList>
            <person name="Ladner J.T."/>
            <person name="Palmer J.M."/>
            <person name="Ettinger C.L."/>
            <person name="Stajich J.E."/>
            <person name="Farrell T.M."/>
            <person name="Glorioso B.M."/>
            <person name="Lawson B."/>
            <person name="Price S.J."/>
            <person name="Stengle A.G."/>
            <person name="Grear D.A."/>
            <person name="Lorch J.M."/>
        </authorList>
    </citation>
    <scope>NUCLEOTIDE SEQUENCE</scope>
    <source>
        <strain evidence="1">NWHC 24266-5</strain>
    </source>
</reference>
<comment type="caution">
    <text evidence="1">The sequence shown here is derived from an EMBL/GenBank/DDBJ whole genome shotgun (WGS) entry which is preliminary data.</text>
</comment>
<organism evidence="1">
    <name type="scientific">Ophidiomyces ophidiicola</name>
    <dbReference type="NCBI Taxonomy" id="1387563"/>
    <lineage>
        <taxon>Eukaryota</taxon>
        <taxon>Fungi</taxon>
        <taxon>Dikarya</taxon>
        <taxon>Ascomycota</taxon>
        <taxon>Pezizomycotina</taxon>
        <taxon>Eurotiomycetes</taxon>
        <taxon>Eurotiomycetidae</taxon>
        <taxon>Onygenales</taxon>
        <taxon>Onygenaceae</taxon>
        <taxon>Ophidiomyces</taxon>
    </lineage>
</organism>
<gene>
    <name evidence="1" type="ORF">LOY88_001678</name>
</gene>
<proteinExistence type="predicted"/>
<protein>
    <submittedName>
        <fullName evidence="1">Uncharacterized protein</fullName>
    </submittedName>
</protein>
<name>A0ACB8V239_9EURO</name>
<accession>A0ACB8V239</accession>
<dbReference type="EMBL" id="JALBCA010000018">
    <property type="protein sequence ID" value="KAI2390344.1"/>
    <property type="molecule type" value="Genomic_DNA"/>
</dbReference>